<reference evidence="12 13" key="1">
    <citation type="submission" date="2022-12" db="EMBL/GenBank/DDBJ databases">
        <authorList>
            <person name="Mo P."/>
        </authorList>
    </citation>
    <scope>NUCLEOTIDE SEQUENCE [LARGE SCALE GENOMIC DNA]</scope>
    <source>
        <strain evidence="12 13">HUAS 2-6</strain>
    </source>
</reference>
<dbReference type="PANTHER" id="PTHR34390:SF1">
    <property type="entry name" value="SUCCINATE TRANSPORTER SUBUNIT YJJB-RELATED"/>
    <property type="match status" value="1"/>
</dbReference>
<feature type="transmembrane region" description="Helical" evidence="9">
    <location>
        <begin position="422"/>
        <end position="442"/>
    </location>
</feature>
<evidence type="ECO:0000259" key="11">
    <source>
        <dbReference type="Pfam" id="PF12821"/>
    </source>
</evidence>
<dbReference type="InterPro" id="IPR010619">
    <property type="entry name" value="ThrE-like_N"/>
</dbReference>
<evidence type="ECO:0000256" key="6">
    <source>
        <dbReference type="ARBA" id="ARBA00023136"/>
    </source>
</evidence>
<feature type="transmembrane region" description="Helical" evidence="9">
    <location>
        <begin position="512"/>
        <end position="534"/>
    </location>
</feature>
<keyword evidence="2" id="KW-1003">Cell membrane</keyword>
<accession>A0ABY7P8V5</accession>
<gene>
    <name evidence="12" type="ORF">O1G22_18655</name>
</gene>
<keyword evidence="5 9" id="KW-1133">Transmembrane helix</keyword>
<evidence type="ECO:0000259" key="10">
    <source>
        <dbReference type="Pfam" id="PF06738"/>
    </source>
</evidence>
<keyword evidence="4 9" id="KW-0812">Transmembrane</keyword>
<feature type="compositionally biased region" description="Basic and acidic residues" evidence="8">
    <location>
        <begin position="1"/>
        <end position="18"/>
    </location>
</feature>
<dbReference type="Pfam" id="PF06738">
    <property type="entry name" value="ThrE"/>
    <property type="match status" value="1"/>
</dbReference>
<feature type="transmembrane region" description="Helical" evidence="9">
    <location>
        <begin position="243"/>
        <end position="262"/>
    </location>
</feature>
<dbReference type="EMBL" id="CP115300">
    <property type="protein sequence ID" value="WBO64713.1"/>
    <property type="molecule type" value="Genomic_DNA"/>
</dbReference>
<dbReference type="Pfam" id="PF12821">
    <property type="entry name" value="ThrE_2"/>
    <property type="match status" value="1"/>
</dbReference>
<organism evidence="12 13">
    <name type="scientific">Streptomyces camelliae</name>
    <dbReference type="NCBI Taxonomy" id="3004093"/>
    <lineage>
        <taxon>Bacteria</taxon>
        <taxon>Bacillati</taxon>
        <taxon>Actinomycetota</taxon>
        <taxon>Actinomycetes</taxon>
        <taxon>Kitasatosporales</taxon>
        <taxon>Streptomycetaceae</taxon>
        <taxon>Streptomyces</taxon>
    </lineage>
</organism>
<evidence type="ECO:0000256" key="7">
    <source>
        <dbReference type="ARBA" id="ARBA00034125"/>
    </source>
</evidence>
<feature type="domain" description="Threonine/Serine exporter ThrE" evidence="11">
    <location>
        <begin position="400"/>
        <end position="526"/>
    </location>
</feature>
<feature type="domain" description="Threonine/serine exporter-like N-terminal" evidence="10">
    <location>
        <begin position="134"/>
        <end position="377"/>
    </location>
</feature>
<comment type="similarity">
    <text evidence="7">Belongs to the ThrE exporter (TC 2.A.79) family.</text>
</comment>
<keyword evidence="13" id="KW-1185">Reference proteome</keyword>
<dbReference type="InterPro" id="IPR050539">
    <property type="entry name" value="ThrE_Dicarb/AminoAcid_Exp"/>
</dbReference>
<feature type="region of interest" description="Disordered" evidence="8">
    <location>
        <begin position="1"/>
        <end position="63"/>
    </location>
</feature>
<keyword evidence="3" id="KW-0997">Cell inner membrane</keyword>
<evidence type="ECO:0000256" key="3">
    <source>
        <dbReference type="ARBA" id="ARBA00022519"/>
    </source>
</evidence>
<feature type="transmembrane region" description="Helical" evidence="9">
    <location>
        <begin position="398"/>
        <end position="415"/>
    </location>
</feature>
<proteinExistence type="inferred from homology"/>
<evidence type="ECO:0000313" key="12">
    <source>
        <dbReference type="EMBL" id="WBO64713.1"/>
    </source>
</evidence>
<evidence type="ECO:0000256" key="4">
    <source>
        <dbReference type="ARBA" id="ARBA00022692"/>
    </source>
</evidence>
<sequence>MTEAEDRKPRSDEARYDPEITSEFAIPEGIEVPESDGEPETTSEFAVPEGLEAPQPPAAEPEVSAFTTPSVYSAQHAPAAFTPAAGVPLVSLIKDAPWQDRMRTMLRMPVTERPAPEAVQRTEGEGPAVPRVLDLTLRIGELLLAGGEGAEDVEAAMFAVCRSYGLDRCEPNVTFTLLSISHQPSLVDDPVTASRTVRRRGTDYTRLQAVFGLVDDLTDPETHVSLEEAYRRLAEIRRNRHPYPGWALTLASGVLAGAASVLVGGDLIVFVAAALGAMLGDRLAWLCAGRGLPEFYQFTVAAMPPAAIGVAFALADVDVKASAVVTGGLFALLPGRALVAGVQDGLTGFYITAAARLLEVLYFFVGIVAGVLVVLYFGVKVGGKLNPEAGLHISERPLIQIAASMVLSLTFAVLLQQERSTVLWVTLNGGVAWSVYGAMHYVGNISPVASTAVAAGLVGLFGQLLSRYRFASALPYTTAAIGPLLPGSATYFGLLNMAQNQVDKGLVSLANAASLAMAIAIGVNLGSEIFRLFLRVGSPGKRRAAKRTRGF</sequence>
<evidence type="ECO:0000256" key="5">
    <source>
        <dbReference type="ARBA" id="ARBA00022989"/>
    </source>
</evidence>
<evidence type="ECO:0000256" key="2">
    <source>
        <dbReference type="ARBA" id="ARBA00022475"/>
    </source>
</evidence>
<dbReference type="PANTHER" id="PTHR34390">
    <property type="entry name" value="UPF0442 PROTEIN YJJB-RELATED"/>
    <property type="match status" value="1"/>
</dbReference>
<feature type="transmembrane region" description="Helical" evidence="9">
    <location>
        <begin position="360"/>
        <end position="378"/>
    </location>
</feature>
<feature type="transmembrane region" description="Helical" evidence="9">
    <location>
        <begin position="473"/>
        <end position="492"/>
    </location>
</feature>
<keyword evidence="6 9" id="KW-0472">Membrane</keyword>
<evidence type="ECO:0000313" key="13">
    <source>
        <dbReference type="Proteomes" id="UP001212326"/>
    </source>
</evidence>
<evidence type="ECO:0000256" key="1">
    <source>
        <dbReference type="ARBA" id="ARBA00004651"/>
    </source>
</evidence>
<comment type="subcellular location">
    <subcellularLocation>
        <location evidence="1">Cell membrane</location>
        <topology evidence="1">Multi-pass membrane protein</topology>
    </subcellularLocation>
</comment>
<protein>
    <submittedName>
        <fullName evidence="12">Threonine/serine exporter family protein</fullName>
    </submittedName>
</protein>
<feature type="transmembrane region" description="Helical" evidence="9">
    <location>
        <begin position="295"/>
        <end position="315"/>
    </location>
</feature>
<dbReference type="InterPro" id="IPR024528">
    <property type="entry name" value="ThrE_2"/>
</dbReference>
<feature type="transmembrane region" description="Helical" evidence="9">
    <location>
        <begin position="448"/>
        <end position="466"/>
    </location>
</feature>
<feature type="compositionally biased region" description="Acidic residues" evidence="8">
    <location>
        <begin position="31"/>
        <end position="41"/>
    </location>
</feature>
<dbReference type="RefSeq" id="WP_270082373.1">
    <property type="nucleotide sequence ID" value="NZ_CP115300.1"/>
</dbReference>
<evidence type="ECO:0000256" key="8">
    <source>
        <dbReference type="SAM" id="MobiDB-lite"/>
    </source>
</evidence>
<evidence type="ECO:0000256" key="9">
    <source>
        <dbReference type="SAM" id="Phobius"/>
    </source>
</evidence>
<name>A0ABY7P8V5_9ACTN</name>
<dbReference type="Proteomes" id="UP001212326">
    <property type="component" value="Chromosome"/>
</dbReference>